<evidence type="ECO:0000256" key="1">
    <source>
        <dbReference type="ARBA" id="ARBA00004651"/>
    </source>
</evidence>
<dbReference type="EMBL" id="SODP01000001">
    <property type="protein sequence ID" value="TDW78099.1"/>
    <property type="molecule type" value="Genomic_DNA"/>
</dbReference>
<keyword evidence="6 7" id="KW-0472">Membrane</keyword>
<dbReference type="InterPro" id="IPR000731">
    <property type="entry name" value="SSD"/>
</dbReference>
<evidence type="ECO:0000256" key="2">
    <source>
        <dbReference type="ARBA" id="ARBA00010157"/>
    </source>
</evidence>
<feature type="transmembrane region" description="Helical" evidence="7">
    <location>
        <begin position="267"/>
        <end position="287"/>
    </location>
</feature>
<comment type="similarity">
    <text evidence="2">Belongs to the resistance-nodulation-cell division (RND) (TC 2.A.6) family. MmpL subfamily.</text>
</comment>
<comment type="caution">
    <text evidence="9">The sequence shown here is derived from an EMBL/GenBank/DDBJ whole genome shotgun (WGS) entry which is preliminary data.</text>
</comment>
<feature type="domain" description="SSD" evidence="8">
    <location>
        <begin position="528"/>
        <end position="656"/>
    </location>
</feature>
<dbReference type="PANTHER" id="PTHR33406">
    <property type="entry name" value="MEMBRANE PROTEIN MJ1562-RELATED"/>
    <property type="match status" value="1"/>
</dbReference>
<dbReference type="GO" id="GO:0005886">
    <property type="term" value="C:plasma membrane"/>
    <property type="evidence" value="ECO:0007669"/>
    <property type="project" value="UniProtKB-SubCell"/>
</dbReference>
<evidence type="ECO:0000313" key="9">
    <source>
        <dbReference type="EMBL" id="TDW78099.1"/>
    </source>
</evidence>
<protein>
    <submittedName>
        <fullName evidence="9">RND superfamily putative drug exporter</fullName>
    </submittedName>
</protein>
<feature type="transmembrane region" description="Helical" evidence="7">
    <location>
        <begin position="558"/>
        <end position="577"/>
    </location>
</feature>
<organism evidence="9 10">
    <name type="scientific">Kribbella pratensis</name>
    <dbReference type="NCBI Taxonomy" id="2512112"/>
    <lineage>
        <taxon>Bacteria</taxon>
        <taxon>Bacillati</taxon>
        <taxon>Actinomycetota</taxon>
        <taxon>Actinomycetes</taxon>
        <taxon>Propionibacteriales</taxon>
        <taxon>Kribbellaceae</taxon>
        <taxon>Kribbella</taxon>
    </lineage>
</organism>
<evidence type="ECO:0000256" key="4">
    <source>
        <dbReference type="ARBA" id="ARBA00022692"/>
    </source>
</evidence>
<dbReference type="Gene3D" id="1.20.1640.10">
    <property type="entry name" value="Multidrug efflux transporter AcrB transmembrane domain"/>
    <property type="match status" value="2"/>
</dbReference>
<keyword evidence="10" id="KW-1185">Reference proteome</keyword>
<dbReference type="AlphaFoldDB" id="A0A4R8CPK7"/>
<name>A0A4R8CPK7_9ACTN</name>
<evidence type="ECO:0000256" key="6">
    <source>
        <dbReference type="ARBA" id="ARBA00023136"/>
    </source>
</evidence>
<evidence type="ECO:0000256" key="5">
    <source>
        <dbReference type="ARBA" id="ARBA00022989"/>
    </source>
</evidence>
<proteinExistence type="inferred from homology"/>
<gene>
    <name evidence="9" type="ORF">EV653_3289</name>
</gene>
<feature type="transmembrane region" description="Helical" evidence="7">
    <location>
        <begin position="500"/>
        <end position="518"/>
    </location>
</feature>
<dbReference type="Proteomes" id="UP000295146">
    <property type="component" value="Unassembled WGS sequence"/>
</dbReference>
<keyword evidence="5 7" id="KW-1133">Transmembrane helix</keyword>
<feature type="transmembrane region" description="Helical" evidence="7">
    <location>
        <begin position="356"/>
        <end position="376"/>
    </location>
</feature>
<dbReference type="Pfam" id="PF03176">
    <property type="entry name" value="MMPL"/>
    <property type="match status" value="2"/>
</dbReference>
<evidence type="ECO:0000256" key="3">
    <source>
        <dbReference type="ARBA" id="ARBA00022475"/>
    </source>
</evidence>
<feature type="transmembrane region" description="Helical" evidence="7">
    <location>
        <begin position="525"/>
        <end position="546"/>
    </location>
</feature>
<feature type="transmembrane region" description="Helical" evidence="7">
    <location>
        <begin position="168"/>
        <end position="186"/>
    </location>
</feature>
<feature type="transmembrane region" description="Helical" evidence="7">
    <location>
        <begin position="632"/>
        <end position="659"/>
    </location>
</feature>
<reference evidence="9 10" key="1">
    <citation type="submission" date="2019-03" db="EMBL/GenBank/DDBJ databases">
        <title>Genomic Encyclopedia of Type Strains, Phase III (KMG-III): the genomes of soil and plant-associated and newly described type strains.</title>
        <authorList>
            <person name="Whitman W."/>
        </authorList>
    </citation>
    <scope>NUCLEOTIDE SEQUENCE [LARGE SCALE GENOMIC DNA]</scope>
    <source>
        <strain evidence="9 10">VKM Ac-2573</strain>
    </source>
</reference>
<dbReference type="PANTHER" id="PTHR33406:SF6">
    <property type="entry name" value="MEMBRANE PROTEIN YDGH-RELATED"/>
    <property type="match status" value="1"/>
</dbReference>
<dbReference type="RefSeq" id="WP_134103646.1">
    <property type="nucleotide sequence ID" value="NZ_SODP01000001.1"/>
</dbReference>
<evidence type="ECO:0000256" key="7">
    <source>
        <dbReference type="SAM" id="Phobius"/>
    </source>
</evidence>
<dbReference type="OrthoDB" id="2365435at2"/>
<feature type="transmembrane region" description="Helical" evidence="7">
    <location>
        <begin position="598"/>
        <end position="626"/>
    </location>
</feature>
<feature type="transmembrane region" description="Helical" evidence="7">
    <location>
        <begin position="12"/>
        <end position="31"/>
    </location>
</feature>
<dbReference type="InterPro" id="IPR004869">
    <property type="entry name" value="MMPL_dom"/>
</dbReference>
<accession>A0A4R8CPK7</accession>
<dbReference type="PROSITE" id="PS50156">
    <property type="entry name" value="SSD"/>
    <property type="match status" value="1"/>
</dbReference>
<dbReference type="SUPFAM" id="SSF82866">
    <property type="entry name" value="Multidrug efflux transporter AcrB transmembrane domain"/>
    <property type="match status" value="2"/>
</dbReference>
<keyword evidence="3" id="KW-1003">Cell membrane</keyword>
<dbReference type="InterPro" id="IPR050545">
    <property type="entry name" value="Mycobact_MmpL"/>
</dbReference>
<feature type="transmembrane region" description="Helical" evidence="7">
    <location>
        <begin position="293"/>
        <end position="323"/>
    </location>
</feature>
<keyword evidence="4 7" id="KW-0812">Transmembrane</keyword>
<evidence type="ECO:0000313" key="10">
    <source>
        <dbReference type="Proteomes" id="UP000295146"/>
    </source>
</evidence>
<comment type="subcellular location">
    <subcellularLocation>
        <location evidence="1">Cell membrane</location>
        <topology evidence="1">Multi-pass membrane protein</topology>
    </subcellularLocation>
</comment>
<feature type="transmembrane region" description="Helical" evidence="7">
    <location>
        <begin position="223"/>
        <end position="246"/>
    </location>
</feature>
<sequence>MPGSGWFLRTRRVSFIFVLIGLAFAAAALLAPAAEEAEPRSATGLSTSVESARVEQLRAKFPGSDTSAALIVFSGSEGAALSPADQTAARTAAAGLGVKVPVQFAENGKIGLAILTLPAGDDEQITRTVDTLRENLRNLPDGLQASVTGPAAFTTDLSRVFDGANTRLILVTACVVALLLLLTYRSPGLVLIPLLVVGLTEQVTTSVSEQVLSRLGIPAGGEVSGIVSVLVFGAATDYALLLIARYRETLRSETDALTAMRIAVRRVAEPILASGGTVIGALAFLLLSSTETLRGIGIGCMIGIAFAVVSGLVVLPAALVLFGRRIFWPFVPRVGEEATEGKVWGRLGAMVARRPALVLTLSVLLLAGLAAGGLGVRTGLADNEQFRVEPEAVRGAKVLAEAFPAGATDPVEIVGPAKDAVATAKLIREVDGVAEVRPVQGNGELTGYDVILSAEPGSDASFTVVRELRQRLDQVSDQVLVGGGPAESLDVQAADQRDRLLIMPLILILVGAVLVAVLRSILAPALLLLTVIASFLASFGASWLVFDHLLHFPALNGSVILLSFLFLVALGVDYNIFLSTRALEETRTAGTRAGMATALRVTGGVITSAGLLLAAVFAVLGVLPLITLTQVGIIVCVGVLLDTLLVRTVVVPALAFLLGEHFWWPATPRRQEQSAVRDAGGEVPSMR</sequence>
<evidence type="ECO:0000259" key="8">
    <source>
        <dbReference type="PROSITE" id="PS50156"/>
    </source>
</evidence>